<dbReference type="EMBL" id="PDCK01000043">
    <property type="protein sequence ID" value="PRQ35109.1"/>
    <property type="molecule type" value="Genomic_DNA"/>
</dbReference>
<comment type="caution">
    <text evidence="1">The sequence shown here is derived from an EMBL/GenBank/DDBJ whole genome shotgun (WGS) entry which is preliminary data.</text>
</comment>
<proteinExistence type="predicted"/>
<evidence type="ECO:0000313" key="1">
    <source>
        <dbReference type="EMBL" id="PRQ35109.1"/>
    </source>
</evidence>
<sequence length="84" mass="9813">MIELLGFVVFEFFLGRRKPATGRESIPCDFYSEQSVVLYYKAPTCCPGSTFGPRSRQLHLRRHRLPVLHRQLGRHECDWDGMSE</sequence>
<keyword evidence="2" id="KW-1185">Reference proteome</keyword>
<dbReference type="Gramene" id="PRQ35109">
    <property type="protein sequence ID" value="PRQ35109"/>
    <property type="gene ID" value="RchiOBHm_Chr5g0076441"/>
</dbReference>
<organism evidence="1 2">
    <name type="scientific">Rosa chinensis</name>
    <name type="common">China rose</name>
    <dbReference type="NCBI Taxonomy" id="74649"/>
    <lineage>
        <taxon>Eukaryota</taxon>
        <taxon>Viridiplantae</taxon>
        <taxon>Streptophyta</taxon>
        <taxon>Embryophyta</taxon>
        <taxon>Tracheophyta</taxon>
        <taxon>Spermatophyta</taxon>
        <taxon>Magnoliopsida</taxon>
        <taxon>eudicotyledons</taxon>
        <taxon>Gunneridae</taxon>
        <taxon>Pentapetalae</taxon>
        <taxon>rosids</taxon>
        <taxon>fabids</taxon>
        <taxon>Rosales</taxon>
        <taxon>Rosaceae</taxon>
        <taxon>Rosoideae</taxon>
        <taxon>Rosoideae incertae sedis</taxon>
        <taxon>Rosa</taxon>
    </lineage>
</organism>
<evidence type="ECO:0000313" key="2">
    <source>
        <dbReference type="Proteomes" id="UP000238479"/>
    </source>
</evidence>
<dbReference type="Proteomes" id="UP000238479">
    <property type="component" value="Chromosome 5"/>
</dbReference>
<reference evidence="1 2" key="1">
    <citation type="journal article" date="2018" name="Nat. Genet.">
        <title>The Rosa genome provides new insights in the design of modern roses.</title>
        <authorList>
            <person name="Bendahmane M."/>
        </authorList>
    </citation>
    <scope>NUCLEOTIDE SEQUENCE [LARGE SCALE GENOMIC DNA]</scope>
    <source>
        <strain evidence="2">cv. Old Blush</strain>
    </source>
</reference>
<accession>A0A2P6QLS1</accession>
<gene>
    <name evidence="1" type="ORF">RchiOBHm_Chr5g0076441</name>
</gene>
<protein>
    <submittedName>
        <fullName evidence="1">Uncharacterized protein</fullName>
    </submittedName>
</protein>
<name>A0A2P6QLS1_ROSCH</name>
<dbReference type="AlphaFoldDB" id="A0A2P6QLS1"/>